<dbReference type="Proteomes" id="UP001519343">
    <property type="component" value="Unassembled WGS sequence"/>
</dbReference>
<dbReference type="RefSeq" id="WP_209809902.1">
    <property type="nucleotide sequence ID" value="NZ_JAGGKT010000004.1"/>
</dbReference>
<dbReference type="EMBL" id="JAGGKT010000004">
    <property type="protein sequence ID" value="MBP1931819.1"/>
    <property type="molecule type" value="Genomic_DNA"/>
</dbReference>
<evidence type="ECO:0000256" key="1">
    <source>
        <dbReference type="SAM" id="Phobius"/>
    </source>
</evidence>
<keyword evidence="1" id="KW-0812">Transmembrane</keyword>
<organism evidence="2 3">
    <name type="scientific">Ammoniphilus resinae</name>
    <dbReference type="NCBI Taxonomy" id="861532"/>
    <lineage>
        <taxon>Bacteria</taxon>
        <taxon>Bacillati</taxon>
        <taxon>Bacillota</taxon>
        <taxon>Bacilli</taxon>
        <taxon>Bacillales</taxon>
        <taxon>Paenibacillaceae</taxon>
        <taxon>Aneurinibacillus group</taxon>
        <taxon>Ammoniphilus</taxon>
    </lineage>
</organism>
<keyword evidence="1" id="KW-1133">Transmembrane helix</keyword>
<sequence>MKLLKRFLRDEHGGAEYIGFAATILLLMLVLINLSAPIKYVFETFIMENVHRVALMEMEQEGGLTSNIETNIVDRLKVFGFDESKISIYSPTRYPIQWGDNLELTIEYVTPYTQYYFDRFSLDEDTEDETISITRSSVSREYFK</sequence>
<proteinExistence type="predicted"/>
<protein>
    <submittedName>
        <fullName evidence="2">Flp pilus assembly pilin Flp</fullName>
    </submittedName>
</protein>
<reference evidence="2 3" key="1">
    <citation type="submission" date="2021-03" db="EMBL/GenBank/DDBJ databases">
        <title>Genomic Encyclopedia of Type Strains, Phase IV (KMG-IV): sequencing the most valuable type-strain genomes for metagenomic binning, comparative biology and taxonomic classification.</title>
        <authorList>
            <person name="Goeker M."/>
        </authorList>
    </citation>
    <scope>NUCLEOTIDE SEQUENCE [LARGE SCALE GENOMIC DNA]</scope>
    <source>
        <strain evidence="2 3">DSM 24738</strain>
    </source>
</reference>
<keyword evidence="3" id="KW-1185">Reference proteome</keyword>
<name>A0ABS4GNI2_9BACL</name>
<evidence type="ECO:0000313" key="3">
    <source>
        <dbReference type="Proteomes" id="UP001519343"/>
    </source>
</evidence>
<comment type="caution">
    <text evidence="2">The sequence shown here is derived from an EMBL/GenBank/DDBJ whole genome shotgun (WGS) entry which is preliminary data.</text>
</comment>
<accession>A0ABS4GNI2</accession>
<gene>
    <name evidence="2" type="ORF">J2Z37_001820</name>
</gene>
<evidence type="ECO:0000313" key="2">
    <source>
        <dbReference type="EMBL" id="MBP1931819.1"/>
    </source>
</evidence>
<keyword evidence="1" id="KW-0472">Membrane</keyword>
<feature type="transmembrane region" description="Helical" evidence="1">
    <location>
        <begin position="20"/>
        <end position="42"/>
    </location>
</feature>